<reference evidence="10 11" key="1">
    <citation type="journal article" date="2020" name="Mol. Biol. Evol.">
        <title>Distinct Expression and Methylation Patterns for Genes with Different Fates following a Single Whole-Genome Duplication in Flowering Plants.</title>
        <authorList>
            <person name="Shi T."/>
            <person name="Rahmani R.S."/>
            <person name="Gugger P.F."/>
            <person name="Wang M."/>
            <person name="Li H."/>
            <person name="Zhang Y."/>
            <person name="Li Z."/>
            <person name="Wang Q."/>
            <person name="Van de Peer Y."/>
            <person name="Marchal K."/>
            <person name="Chen J."/>
        </authorList>
    </citation>
    <scope>NUCLEOTIDE SEQUENCE [LARGE SCALE GENOMIC DNA]</scope>
    <source>
        <tissue evidence="10">Leaf</tissue>
    </source>
</reference>
<evidence type="ECO:0000313" key="11">
    <source>
        <dbReference type="Proteomes" id="UP000607653"/>
    </source>
</evidence>
<evidence type="ECO:0000256" key="5">
    <source>
        <dbReference type="ARBA" id="ARBA00022642"/>
    </source>
</evidence>
<evidence type="ECO:0000256" key="2">
    <source>
        <dbReference type="ARBA" id="ARBA00005065"/>
    </source>
</evidence>
<evidence type="ECO:0000256" key="9">
    <source>
        <dbReference type="ARBA" id="ARBA00023014"/>
    </source>
</evidence>
<dbReference type="InterPro" id="IPR036094">
    <property type="entry name" value="NadA_sf"/>
</dbReference>
<evidence type="ECO:0000256" key="7">
    <source>
        <dbReference type="ARBA" id="ARBA00022723"/>
    </source>
</evidence>
<gene>
    <name evidence="10" type="ORF">HUJ06_009618</name>
</gene>
<comment type="caution">
    <text evidence="10">The sequence shown here is derived from an EMBL/GenBank/DDBJ whole genome shotgun (WGS) entry which is preliminary data.</text>
</comment>
<name>A0A822YE53_NELNU</name>
<keyword evidence="11" id="KW-1185">Reference proteome</keyword>
<dbReference type="InterPro" id="IPR003473">
    <property type="entry name" value="NadA"/>
</dbReference>
<keyword evidence="5" id="KW-0662">Pyridine nucleotide biosynthesis</keyword>
<dbReference type="EC" id="2.5.1.72" evidence="3"/>
<proteinExistence type="predicted"/>
<comment type="cofactor">
    <cofactor evidence="1">
        <name>[4Fe-4S] cluster</name>
        <dbReference type="ChEBI" id="CHEBI:49883"/>
    </cofactor>
</comment>
<dbReference type="SUPFAM" id="SSF142754">
    <property type="entry name" value="NadA-like"/>
    <property type="match status" value="1"/>
</dbReference>
<dbReference type="PANTHER" id="PTHR30573">
    <property type="entry name" value="QUINOLINATE SYNTHETASE A"/>
    <property type="match status" value="1"/>
</dbReference>
<evidence type="ECO:0000256" key="1">
    <source>
        <dbReference type="ARBA" id="ARBA00001966"/>
    </source>
</evidence>
<dbReference type="GO" id="GO:0008987">
    <property type="term" value="F:quinolinate synthetase A activity"/>
    <property type="evidence" value="ECO:0007669"/>
    <property type="project" value="InterPro"/>
</dbReference>
<keyword evidence="6" id="KW-0808">Transferase</keyword>
<dbReference type="GO" id="GO:0051539">
    <property type="term" value="F:4 iron, 4 sulfur cluster binding"/>
    <property type="evidence" value="ECO:0007669"/>
    <property type="project" value="UniProtKB-KW"/>
</dbReference>
<dbReference type="GO" id="GO:0046872">
    <property type="term" value="F:metal ion binding"/>
    <property type="evidence" value="ECO:0007669"/>
    <property type="project" value="UniProtKB-KW"/>
</dbReference>
<dbReference type="UniPathway" id="UPA00253">
    <property type="reaction ID" value="UER00327"/>
</dbReference>
<keyword evidence="7" id="KW-0479">Metal-binding</keyword>
<evidence type="ECO:0000256" key="4">
    <source>
        <dbReference type="ARBA" id="ARBA00022485"/>
    </source>
</evidence>
<dbReference type="Proteomes" id="UP000607653">
    <property type="component" value="Unassembled WGS sequence"/>
</dbReference>
<dbReference type="AlphaFoldDB" id="A0A822YE53"/>
<sequence>MPSYCSSVYRFLVRKCACNLIRLTSKGTCIVHNFFGQEVVENVQKACCDTFLTDNLEVSGEMFSLVVEAKKRGMGVVGSHPKHTRLLDVIKSRIQEALAINLDDHLQLVLGTESGMVTSIVEAICKLSSYAESLSGRASIDIEIVFPVSSDLLSRTSSLQALDSFEAGGQLPVVPGEGSGNAPFMEAVRPAHT</sequence>
<dbReference type="EMBL" id="DUZY01000003">
    <property type="protein sequence ID" value="DAD30767.1"/>
    <property type="molecule type" value="Genomic_DNA"/>
</dbReference>
<evidence type="ECO:0000256" key="6">
    <source>
        <dbReference type="ARBA" id="ARBA00022679"/>
    </source>
</evidence>
<evidence type="ECO:0000313" key="10">
    <source>
        <dbReference type="EMBL" id="DAD30767.1"/>
    </source>
</evidence>
<dbReference type="GO" id="GO:0009435">
    <property type="term" value="P:NAD+ biosynthetic process"/>
    <property type="evidence" value="ECO:0007669"/>
    <property type="project" value="UniProtKB-UniPathway"/>
</dbReference>
<evidence type="ECO:0000256" key="8">
    <source>
        <dbReference type="ARBA" id="ARBA00023004"/>
    </source>
</evidence>
<protein>
    <recommendedName>
        <fullName evidence="3">quinolinate synthase</fullName>
        <ecNumber evidence="3">2.5.1.72</ecNumber>
    </recommendedName>
</protein>
<keyword evidence="8" id="KW-0408">Iron</keyword>
<keyword evidence="9" id="KW-0411">Iron-sulfur</keyword>
<dbReference type="PANTHER" id="PTHR30573:SF0">
    <property type="entry name" value="QUINOLINATE SYNTHASE, CHLOROPLASTIC"/>
    <property type="match status" value="1"/>
</dbReference>
<accession>A0A822YE53</accession>
<comment type="pathway">
    <text evidence="2">Cofactor biosynthesis; NAD(+) biosynthesis; quinolinate from iminoaspartate: step 1/1.</text>
</comment>
<keyword evidence="4" id="KW-0004">4Fe-4S</keyword>
<organism evidence="10 11">
    <name type="scientific">Nelumbo nucifera</name>
    <name type="common">Sacred lotus</name>
    <dbReference type="NCBI Taxonomy" id="4432"/>
    <lineage>
        <taxon>Eukaryota</taxon>
        <taxon>Viridiplantae</taxon>
        <taxon>Streptophyta</taxon>
        <taxon>Embryophyta</taxon>
        <taxon>Tracheophyta</taxon>
        <taxon>Spermatophyta</taxon>
        <taxon>Magnoliopsida</taxon>
        <taxon>Proteales</taxon>
        <taxon>Nelumbonaceae</taxon>
        <taxon>Nelumbo</taxon>
    </lineage>
</organism>
<evidence type="ECO:0000256" key="3">
    <source>
        <dbReference type="ARBA" id="ARBA00012669"/>
    </source>
</evidence>